<dbReference type="SUPFAM" id="SSF53822">
    <property type="entry name" value="Periplasmic binding protein-like I"/>
    <property type="match status" value="1"/>
</dbReference>
<dbReference type="SMART" id="SM00354">
    <property type="entry name" value="HTH_LACI"/>
    <property type="match status" value="1"/>
</dbReference>
<evidence type="ECO:0000313" key="5">
    <source>
        <dbReference type="EMBL" id="MEV0361549.1"/>
    </source>
</evidence>
<dbReference type="InterPro" id="IPR000843">
    <property type="entry name" value="HTH_LacI"/>
</dbReference>
<proteinExistence type="predicted"/>
<dbReference type="PANTHER" id="PTHR30146:SF109">
    <property type="entry name" value="HTH-TYPE TRANSCRIPTIONAL REGULATOR GALS"/>
    <property type="match status" value="1"/>
</dbReference>
<dbReference type="Pfam" id="PF13377">
    <property type="entry name" value="Peripla_BP_3"/>
    <property type="match status" value="1"/>
</dbReference>
<protein>
    <submittedName>
        <fullName evidence="5">LacI family DNA-binding transcriptional regulator</fullName>
    </submittedName>
</protein>
<sequence>MSEKRPTLTDVAKRAGTSTAVVSYVMNNGPRPVSDRLRARVLAAADELDYRPDRFARALRRPRRWRQIGLLVPDMTMPLYGAFAGRIEIEARARDHLTMMGNTGFDPERELEFAAAFTDVGIDGLVVVGAVDATGTGEICARARVPVVWVHNSRGGAEVPVVGGDHVGAGRLAAGHLIDVHRCEKLVFVGGFTAGDVRHGDRETVAQRFRGFTAALGGHGHAIRTDLTAASAYTAVGTYLRGCPEPPQGMVVGTSAQSAAAMRAVTDAGLRIPEDVRIVGFDGATADYFGQITLTSVRQPVDLITRRALARLLDPPDGDHGMEPSDPMDVALGVGESCGCRPLPAHLGAH</sequence>
<dbReference type="InterPro" id="IPR028082">
    <property type="entry name" value="Peripla_BP_I"/>
</dbReference>
<dbReference type="InterPro" id="IPR046335">
    <property type="entry name" value="LacI/GalR-like_sensor"/>
</dbReference>
<evidence type="ECO:0000256" key="1">
    <source>
        <dbReference type="ARBA" id="ARBA00023015"/>
    </source>
</evidence>
<dbReference type="CDD" id="cd06267">
    <property type="entry name" value="PBP1_LacI_sugar_binding-like"/>
    <property type="match status" value="1"/>
</dbReference>
<name>A0ABV3F1H6_9NOCA</name>
<dbReference type="EMBL" id="JBFAIH010000001">
    <property type="protein sequence ID" value="MEV0361549.1"/>
    <property type="molecule type" value="Genomic_DNA"/>
</dbReference>
<evidence type="ECO:0000259" key="4">
    <source>
        <dbReference type="PROSITE" id="PS50932"/>
    </source>
</evidence>
<dbReference type="Gene3D" id="3.40.50.2300">
    <property type="match status" value="2"/>
</dbReference>
<dbReference type="PANTHER" id="PTHR30146">
    <property type="entry name" value="LACI-RELATED TRANSCRIPTIONAL REPRESSOR"/>
    <property type="match status" value="1"/>
</dbReference>
<dbReference type="InterPro" id="IPR010982">
    <property type="entry name" value="Lambda_DNA-bd_dom_sf"/>
</dbReference>
<dbReference type="Gene3D" id="1.10.260.40">
    <property type="entry name" value="lambda repressor-like DNA-binding domains"/>
    <property type="match status" value="1"/>
</dbReference>
<dbReference type="GO" id="GO:0003677">
    <property type="term" value="F:DNA binding"/>
    <property type="evidence" value="ECO:0007669"/>
    <property type="project" value="UniProtKB-KW"/>
</dbReference>
<dbReference type="SUPFAM" id="SSF47413">
    <property type="entry name" value="lambda repressor-like DNA-binding domains"/>
    <property type="match status" value="1"/>
</dbReference>
<evidence type="ECO:0000313" key="6">
    <source>
        <dbReference type="Proteomes" id="UP001551658"/>
    </source>
</evidence>
<dbReference type="CDD" id="cd01392">
    <property type="entry name" value="HTH_LacI"/>
    <property type="match status" value="1"/>
</dbReference>
<keyword evidence="1" id="KW-0805">Transcription regulation</keyword>
<reference evidence="5 6" key="1">
    <citation type="submission" date="2024-06" db="EMBL/GenBank/DDBJ databases">
        <title>The Natural Products Discovery Center: Release of the First 8490 Sequenced Strains for Exploring Actinobacteria Biosynthetic Diversity.</title>
        <authorList>
            <person name="Kalkreuter E."/>
            <person name="Kautsar S.A."/>
            <person name="Yang D."/>
            <person name="Bader C.D."/>
            <person name="Teijaro C.N."/>
            <person name="Fluegel L."/>
            <person name="Davis C.M."/>
            <person name="Simpson J.R."/>
            <person name="Lauterbach L."/>
            <person name="Steele A.D."/>
            <person name="Gui C."/>
            <person name="Meng S."/>
            <person name="Li G."/>
            <person name="Viehrig K."/>
            <person name="Ye F."/>
            <person name="Su P."/>
            <person name="Kiefer A.F."/>
            <person name="Nichols A."/>
            <person name="Cepeda A.J."/>
            <person name="Yan W."/>
            <person name="Fan B."/>
            <person name="Jiang Y."/>
            <person name="Adhikari A."/>
            <person name="Zheng C.-J."/>
            <person name="Schuster L."/>
            <person name="Cowan T.M."/>
            <person name="Smanski M.J."/>
            <person name="Chevrette M.G."/>
            <person name="De Carvalho L.P.S."/>
            <person name="Shen B."/>
        </authorList>
    </citation>
    <scope>NUCLEOTIDE SEQUENCE [LARGE SCALE GENOMIC DNA]</scope>
    <source>
        <strain evidence="5 6">NPDC050671</strain>
    </source>
</reference>
<gene>
    <name evidence="5" type="ORF">AB0H72_02500</name>
</gene>
<feature type="domain" description="HTH lacI-type" evidence="4">
    <location>
        <begin position="6"/>
        <end position="61"/>
    </location>
</feature>
<keyword evidence="6" id="KW-1185">Reference proteome</keyword>
<keyword evidence="3" id="KW-0804">Transcription</keyword>
<dbReference type="Pfam" id="PF00356">
    <property type="entry name" value="LacI"/>
    <property type="match status" value="1"/>
</dbReference>
<evidence type="ECO:0000256" key="3">
    <source>
        <dbReference type="ARBA" id="ARBA00023163"/>
    </source>
</evidence>
<evidence type="ECO:0000256" key="2">
    <source>
        <dbReference type="ARBA" id="ARBA00023125"/>
    </source>
</evidence>
<organism evidence="5 6">
    <name type="scientific">Nocardia fusca</name>
    <dbReference type="NCBI Taxonomy" id="941183"/>
    <lineage>
        <taxon>Bacteria</taxon>
        <taxon>Bacillati</taxon>
        <taxon>Actinomycetota</taxon>
        <taxon>Actinomycetes</taxon>
        <taxon>Mycobacteriales</taxon>
        <taxon>Nocardiaceae</taxon>
        <taxon>Nocardia</taxon>
    </lineage>
</organism>
<dbReference type="Proteomes" id="UP001551658">
    <property type="component" value="Unassembled WGS sequence"/>
</dbReference>
<accession>A0ABV3F1H6</accession>
<keyword evidence="2 5" id="KW-0238">DNA-binding</keyword>
<dbReference type="PROSITE" id="PS50932">
    <property type="entry name" value="HTH_LACI_2"/>
    <property type="match status" value="1"/>
</dbReference>
<dbReference type="RefSeq" id="WP_357972507.1">
    <property type="nucleotide sequence ID" value="NZ_JBFAIH010000001.1"/>
</dbReference>
<comment type="caution">
    <text evidence="5">The sequence shown here is derived from an EMBL/GenBank/DDBJ whole genome shotgun (WGS) entry which is preliminary data.</text>
</comment>